<keyword evidence="1" id="KW-0521">NADP</keyword>
<dbReference type="AlphaFoldDB" id="A0A0W0FGB8"/>
<feature type="domain" description="NADP-dependent oxidoreductase" evidence="3">
    <location>
        <begin position="215"/>
        <end position="304"/>
    </location>
</feature>
<dbReference type="InterPro" id="IPR036812">
    <property type="entry name" value="NAD(P)_OxRdtase_dom_sf"/>
</dbReference>
<proteinExistence type="inferred from homology"/>
<dbReference type="EMBL" id="LATX01002008">
    <property type="protein sequence ID" value="KTB35202.1"/>
    <property type="molecule type" value="Genomic_DNA"/>
</dbReference>
<reference evidence="4 5" key="1">
    <citation type="submission" date="2015-12" db="EMBL/GenBank/DDBJ databases">
        <title>Draft genome sequence of Moniliophthora roreri, the causal agent of frosty pod rot of cacao.</title>
        <authorList>
            <person name="Aime M.C."/>
            <person name="Diaz-Valderrama J.R."/>
            <person name="Kijpornyongpan T."/>
            <person name="Phillips-Mora W."/>
        </authorList>
    </citation>
    <scope>NUCLEOTIDE SEQUENCE [LARGE SCALE GENOMIC DNA]</scope>
    <source>
        <strain evidence="4 5">MCA 2952</strain>
    </source>
</reference>
<dbReference type="Pfam" id="PF00248">
    <property type="entry name" value="Aldo_ket_red"/>
    <property type="match status" value="1"/>
</dbReference>
<evidence type="ECO:0000313" key="5">
    <source>
        <dbReference type="Proteomes" id="UP000054988"/>
    </source>
</evidence>
<comment type="caution">
    <text evidence="4">The sequence shown here is derived from an EMBL/GenBank/DDBJ whole genome shotgun (WGS) entry which is preliminary data.</text>
</comment>
<dbReference type="InterPro" id="IPR050523">
    <property type="entry name" value="AKR_Detox_Biosynth"/>
</dbReference>
<dbReference type="Gene3D" id="3.20.20.100">
    <property type="entry name" value="NADP-dependent oxidoreductase domain"/>
    <property type="match status" value="1"/>
</dbReference>
<gene>
    <name evidence="4" type="ORF">WG66_12228</name>
</gene>
<evidence type="ECO:0000259" key="3">
    <source>
        <dbReference type="Pfam" id="PF00248"/>
    </source>
</evidence>
<dbReference type="PANTHER" id="PTHR43364:SF7">
    <property type="entry name" value="NADP-DEPENDENT OXIDOREDUCTASE DOMAIN-CONTAINING PROTEIN-RELATED"/>
    <property type="match status" value="1"/>
</dbReference>
<dbReference type="SUPFAM" id="SSF51430">
    <property type="entry name" value="NAD(P)-linked oxidoreductase"/>
    <property type="match status" value="1"/>
</dbReference>
<evidence type="ECO:0000256" key="1">
    <source>
        <dbReference type="ARBA" id="ARBA00022857"/>
    </source>
</evidence>
<dbReference type="PANTHER" id="PTHR43364">
    <property type="entry name" value="NADH-SPECIFIC METHYLGLYOXAL REDUCTASE-RELATED"/>
    <property type="match status" value="1"/>
</dbReference>
<evidence type="ECO:0000313" key="4">
    <source>
        <dbReference type="EMBL" id="KTB35202.1"/>
    </source>
</evidence>
<dbReference type="Proteomes" id="UP000054988">
    <property type="component" value="Unassembled WGS sequence"/>
</dbReference>
<evidence type="ECO:0000256" key="2">
    <source>
        <dbReference type="ARBA" id="ARBA00038157"/>
    </source>
</evidence>
<accession>A0A0W0FGB8</accession>
<protein>
    <recommendedName>
        <fullName evidence="3">NADP-dependent oxidoreductase domain-containing protein</fullName>
    </recommendedName>
</protein>
<organism evidence="4 5">
    <name type="scientific">Moniliophthora roreri</name>
    <name type="common">Frosty pod rot fungus</name>
    <name type="synonym">Monilia roreri</name>
    <dbReference type="NCBI Taxonomy" id="221103"/>
    <lineage>
        <taxon>Eukaryota</taxon>
        <taxon>Fungi</taxon>
        <taxon>Dikarya</taxon>
        <taxon>Basidiomycota</taxon>
        <taxon>Agaricomycotina</taxon>
        <taxon>Agaricomycetes</taxon>
        <taxon>Agaricomycetidae</taxon>
        <taxon>Agaricales</taxon>
        <taxon>Marasmiineae</taxon>
        <taxon>Marasmiaceae</taxon>
        <taxon>Moniliophthora</taxon>
    </lineage>
</organism>
<comment type="similarity">
    <text evidence="2">Belongs to the aldo/keto reductase family. Aldo/keto reductase 2 subfamily.</text>
</comment>
<sequence length="336" mass="38985">MNEYEEPPVTVGSDTPRALSSDCRGEFELMSPSFTSCKVHFRTSYTVRVIGRVIRRLRVRQSRGAESQRIHVHARAILQKLVAAMSYNRITRQPPVSAFTPAPPPPTELGVYRTLFSRAGVYVSPLCLDAMSIGGKWNNFIGSMYVTLRTTKMKHQKNSLENERKKWVARSDIHCYQGAFGFYDCQHTVITPYFDWEQYKALYKRANPSAMQKVQFMGNNTKNSIKCSVEDSSKKLRTTYIYLFYVHRWDWDTSIEEVMDGLHDLVVQGKVLYLGISDTLAWVVVKAKQYAKDHEKTPFVVYQVLPRFRLRRSCDFYLLRYGPSSLERPRRMKTPD</sequence>
<name>A0A0W0FGB8_MONRR</name>
<dbReference type="eggNOG" id="KOG1575">
    <property type="taxonomic scope" value="Eukaryota"/>
</dbReference>
<dbReference type="InterPro" id="IPR023210">
    <property type="entry name" value="NADP_OxRdtase_dom"/>
</dbReference>